<keyword evidence="7" id="KW-1185">Reference proteome</keyword>
<reference evidence="5 7" key="1">
    <citation type="submission" date="2015-10" db="EMBL/GenBank/DDBJ databases">
        <title>Draft genome of Bosea thiooxidans.</title>
        <authorList>
            <person name="Wang X."/>
        </authorList>
    </citation>
    <scope>NUCLEOTIDE SEQUENCE [LARGE SCALE GENOMIC DNA]</scope>
    <source>
        <strain evidence="5 7">CGMCC 9174</strain>
    </source>
</reference>
<evidence type="ECO:0000313" key="8">
    <source>
        <dbReference type="Proteomes" id="UP000190130"/>
    </source>
</evidence>
<reference evidence="6 8" key="2">
    <citation type="submission" date="2017-02" db="EMBL/GenBank/DDBJ databases">
        <authorList>
            <person name="Peterson S.W."/>
        </authorList>
    </citation>
    <scope>NUCLEOTIDE SEQUENCE [LARGE SCALE GENOMIC DNA]</scope>
    <source>
        <strain evidence="6 8">DSM 9653</strain>
    </source>
</reference>
<dbReference type="EMBL" id="LMAR01000068">
    <property type="protein sequence ID" value="KQK28537.1"/>
    <property type="molecule type" value="Genomic_DNA"/>
</dbReference>
<evidence type="ECO:0000256" key="3">
    <source>
        <dbReference type="SAM" id="Phobius"/>
    </source>
</evidence>
<feature type="transmembrane region" description="Helical" evidence="3">
    <location>
        <begin position="202"/>
        <end position="223"/>
    </location>
</feature>
<feature type="domain" description="Transglycosylase SLT" evidence="4">
    <location>
        <begin position="360"/>
        <end position="403"/>
    </location>
</feature>
<dbReference type="OrthoDB" id="8477976at2"/>
<feature type="region of interest" description="Disordered" evidence="2">
    <location>
        <begin position="314"/>
        <end position="337"/>
    </location>
</feature>
<feature type="region of interest" description="Disordered" evidence="2">
    <location>
        <begin position="228"/>
        <end position="248"/>
    </location>
</feature>
<evidence type="ECO:0000259" key="4">
    <source>
        <dbReference type="Pfam" id="PF01464"/>
    </source>
</evidence>
<organism evidence="5 7">
    <name type="scientific">Bosea thiooxidans</name>
    <dbReference type="NCBI Taxonomy" id="53254"/>
    <lineage>
        <taxon>Bacteria</taxon>
        <taxon>Pseudomonadati</taxon>
        <taxon>Pseudomonadota</taxon>
        <taxon>Alphaproteobacteria</taxon>
        <taxon>Hyphomicrobiales</taxon>
        <taxon>Boseaceae</taxon>
        <taxon>Bosea</taxon>
    </lineage>
</organism>
<comment type="similarity">
    <text evidence="1">Belongs to the virb1 family.</text>
</comment>
<keyword evidence="3" id="KW-0472">Membrane</keyword>
<dbReference type="Pfam" id="PF01464">
    <property type="entry name" value="SLT"/>
    <property type="match status" value="1"/>
</dbReference>
<dbReference type="RefSeq" id="WP_055730172.1">
    <property type="nucleotide sequence ID" value="NZ_FUYX01000017.1"/>
</dbReference>
<evidence type="ECO:0000256" key="1">
    <source>
        <dbReference type="ARBA" id="ARBA00009387"/>
    </source>
</evidence>
<sequence length="570" mass="60994">MSERFRQFQALFPEEACLAALMRLRHGGTIMACPACGRAASFQPRPKLRGFACNHCSYMIHPADGTAFESRRTSLQLWFFALRMLAEQPGRGASAAIAREAGVPLLAAQRLVTDLTALDRHGEGWFVELRRLVSAGTPAAKAVPAEASAAQVPIAEAKRSRQAQGRPAARGSTPPRPSASTGADVGVVRSAPPNRRMSGRGAIVGVAVVACGIAAAVLGLAYARLQQQDRPRPALVETSADSAAPALKDAPARPSLILSSVERDLEGARQAAQFALDNDPSLAAIEPQAETPAQQVPVNQLQLPSNILLVPPKVQGAPGVPASPGGAPQPPPQISSGDPDQVLTFGPIRIRRHLVDLIVRASRVVGADPTLLMAVADKESSFSTGVKAKTSSATGLYQFIEQTWLGVIYEFGARHGLAAEAKLIGRSGRQFVIGDAGERQRILDMRREPYVSALLAAEMLKRDTLRLERAMGRHLTGGEIYLIHFLGPDAAQTFIETMEETPGVKAAELLPRPAQANRPIFYADAGGETKVLSVSEVHRKFNDMIKLRLERYAAVRPTMGPGLTRPQPKK</sequence>
<dbReference type="SUPFAM" id="SSF53955">
    <property type="entry name" value="Lysozyme-like"/>
    <property type="match status" value="1"/>
</dbReference>
<dbReference type="InterPro" id="IPR023346">
    <property type="entry name" value="Lysozyme-like_dom_sf"/>
</dbReference>
<dbReference type="STRING" id="53254.SAMN05660750_04565"/>
<proteinExistence type="inferred from homology"/>
<keyword evidence="3" id="KW-0812">Transmembrane</keyword>
<evidence type="ECO:0000313" key="6">
    <source>
        <dbReference type="EMBL" id="SKC13294.1"/>
    </source>
</evidence>
<dbReference type="Gene3D" id="1.10.530.10">
    <property type="match status" value="1"/>
</dbReference>
<feature type="region of interest" description="Disordered" evidence="2">
    <location>
        <begin position="151"/>
        <end position="194"/>
    </location>
</feature>
<evidence type="ECO:0000256" key="2">
    <source>
        <dbReference type="SAM" id="MobiDB-lite"/>
    </source>
</evidence>
<dbReference type="Proteomes" id="UP000051562">
    <property type="component" value="Unassembled WGS sequence"/>
</dbReference>
<keyword evidence="3" id="KW-1133">Transmembrane helix</keyword>
<dbReference type="EMBL" id="FUYX01000017">
    <property type="protein sequence ID" value="SKC13294.1"/>
    <property type="molecule type" value="Genomic_DNA"/>
</dbReference>
<evidence type="ECO:0000313" key="7">
    <source>
        <dbReference type="Proteomes" id="UP000051562"/>
    </source>
</evidence>
<name>A0A0Q3LYP5_9HYPH</name>
<dbReference type="Proteomes" id="UP000190130">
    <property type="component" value="Unassembled WGS sequence"/>
</dbReference>
<evidence type="ECO:0000313" key="5">
    <source>
        <dbReference type="EMBL" id="KQK28537.1"/>
    </source>
</evidence>
<feature type="compositionally biased region" description="Low complexity" evidence="2">
    <location>
        <begin position="315"/>
        <end position="326"/>
    </location>
</feature>
<dbReference type="InterPro" id="IPR008258">
    <property type="entry name" value="Transglycosylase_SLT_dom_1"/>
</dbReference>
<gene>
    <name evidence="5" type="ORF">ARD30_21465</name>
    <name evidence="6" type="ORF">SAMN05660750_04565</name>
</gene>
<protein>
    <recommendedName>
        <fullName evidence="4">Transglycosylase SLT domain-containing protein</fullName>
    </recommendedName>
</protein>
<dbReference type="AlphaFoldDB" id="A0A0Q3LYP5"/>
<accession>A0A0Q3LYP5</accession>